<evidence type="ECO:0000313" key="2">
    <source>
        <dbReference type="Proteomes" id="UP000249789"/>
    </source>
</evidence>
<organism evidence="1 2">
    <name type="scientific">Aspergillus fijiensis CBS 313.89</name>
    <dbReference type="NCBI Taxonomy" id="1448319"/>
    <lineage>
        <taxon>Eukaryota</taxon>
        <taxon>Fungi</taxon>
        <taxon>Dikarya</taxon>
        <taxon>Ascomycota</taxon>
        <taxon>Pezizomycotina</taxon>
        <taxon>Eurotiomycetes</taxon>
        <taxon>Eurotiomycetidae</taxon>
        <taxon>Eurotiales</taxon>
        <taxon>Aspergillaceae</taxon>
        <taxon>Aspergillus</taxon>
    </lineage>
</organism>
<gene>
    <name evidence="1" type="ORF">BO72DRAFT_495283</name>
</gene>
<evidence type="ECO:0000313" key="1">
    <source>
        <dbReference type="EMBL" id="RAK78550.1"/>
    </source>
</evidence>
<dbReference type="VEuPathDB" id="FungiDB:BO72DRAFT_495283"/>
<protein>
    <submittedName>
        <fullName evidence="1">Uncharacterized protein</fullName>
    </submittedName>
</protein>
<name>A0A8G1RVF1_9EURO</name>
<proteinExistence type="predicted"/>
<reference evidence="1 2" key="1">
    <citation type="submission" date="2018-02" db="EMBL/GenBank/DDBJ databases">
        <title>The genomes of Aspergillus section Nigri reveals drivers in fungal speciation.</title>
        <authorList>
            <consortium name="DOE Joint Genome Institute"/>
            <person name="Vesth T.C."/>
            <person name="Nybo J."/>
            <person name="Theobald S."/>
            <person name="Brandl J."/>
            <person name="Frisvad J.C."/>
            <person name="Nielsen K.F."/>
            <person name="Lyhne E.K."/>
            <person name="Kogle M.E."/>
            <person name="Kuo A."/>
            <person name="Riley R."/>
            <person name="Clum A."/>
            <person name="Nolan M."/>
            <person name="Lipzen A."/>
            <person name="Salamov A."/>
            <person name="Henrissat B."/>
            <person name="Wiebenga A."/>
            <person name="De vries R.P."/>
            <person name="Grigoriev I.V."/>
            <person name="Mortensen U.H."/>
            <person name="Andersen M.R."/>
            <person name="Baker S.E."/>
        </authorList>
    </citation>
    <scope>NUCLEOTIDE SEQUENCE [LARGE SCALE GENOMIC DNA]</scope>
    <source>
        <strain evidence="1 2">CBS 313.89</strain>
    </source>
</reference>
<dbReference type="EMBL" id="KZ824637">
    <property type="protein sequence ID" value="RAK78550.1"/>
    <property type="molecule type" value="Genomic_DNA"/>
</dbReference>
<keyword evidence="2" id="KW-1185">Reference proteome</keyword>
<sequence>MQMTGHPVVQIADRGLDHSLQTVLTNDNTIDAVIMHGSQVQMSVAGMSAFNGGSTVSTLAHESPHVHETLSRKQLSPLGQAREQQDIAKGHLESPVDHGCKECERPKTVDSWRRGLPNAYWFLISEAPGDVVKRDRPVQNGNFLDSSGCVHLSPKGDFSISVATSASRHNTARTLIIYLAARSTIEHELLPRPVAVQC</sequence>
<dbReference type="Proteomes" id="UP000249789">
    <property type="component" value="Unassembled WGS sequence"/>
</dbReference>
<dbReference type="AlphaFoldDB" id="A0A8G1RVF1"/>
<dbReference type="RefSeq" id="XP_040802560.1">
    <property type="nucleotide sequence ID" value="XM_040948531.1"/>
</dbReference>
<accession>A0A8G1RVF1</accession>
<dbReference type="GeneID" id="63865864"/>